<comment type="caution">
    <text evidence="2">The sequence shown here is derived from an EMBL/GenBank/DDBJ whole genome shotgun (WGS) entry which is preliminary data.</text>
</comment>
<dbReference type="PANTHER" id="PTHR43233:SF1">
    <property type="entry name" value="FAMILY N-ACETYLTRANSFERASE, PUTATIVE (AFU_ORTHOLOGUE AFUA_6G03350)-RELATED"/>
    <property type="match status" value="1"/>
</dbReference>
<keyword evidence="3" id="KW-1185">Reference proteome</keyword>
<dbReference type="PROSITE" id="PS51186">
    <property type="entry name" value="GNAT"/>
    <property type="match status" value="1"/>
</dbReference>
<dbReference type="SUPFAM" id="SSF55729">
    <property type="entry name" value="Acyl-CoA N-acyltransferases (Nat)"/>
    <property type="match status" value="1"/>
</dbReference>
<sequence>MELAFGDYLISDRKEKLDRAVILDYLARSYWANERAPERILRSIEASVCYGVYHGDRQVGFARIVTDGATMFYLCDVFVLEAYQGSGLGKKLIETIVHAPEYEWMTGILGTKDAHGLYEKYGFESIPGRFMRRLAQAVPSENRGDRNER</sequence>
<gene>
    <name evidence="2" type="ORF">GT019_30405</name>
</gene>
<dbReference type="CDD" id="cd04301">
    <property type="entry name" value="NAT_SF"/>
    <property type="match status" value="1"/>
</dbReference>
<accession>A0ABW9XZN0</accession>
<proteinExistence type="predicted"/>
<name>A0ABW9XZN0_9BACL</name>
<dbReference type="InterPro" id="IPR053144">
    <property type="entry name" value="Acetyltransferase_Butenolide"/>
</dbReference>
<protein>
    <submittedName>
        <fullName evidence="2">GNAT family N-acetyltransferase</fullName>
    </submittedName>
</protein>
<dbReference type="InterPro" id="IPR000182">
    <property type="entry name" value="GNAT_dom"/>
</dbReference>
<dbReference type="Pfam" id="PF13508">
    <property type="entry name" value="Acetyltransf_7"/>
    <property type="match status" value="1"/>
</dbReference>
<dbReference type="EMBL" id="JAAAMV010000037">
    <property type="protein sequence ID" value="NBD28198.1"/>
    <property type="molecule type" value="Genomic_DNA"/>
</dbReference>
<reference evidence="2 3" key="1">
    <citation type="submission" date="2020-01" db="EMBL/GenBank/DDBJ databases">
        <title>Paenibacillus soybeanensis sp. nov. isolated from the nodules of soybean (Glycine max(L.) Merr).</title>
        <authorList>
            <person name="Wang H."/>
        </authorList>
    </citation>
    <scope>NUCLEOTIDE SEQUENCE [LARGE SCALE GENOMIC DNA]</scope>
    <source>
        <strain evidence="2 3">T1</strain>
    </source>
</reference>
<dbReference type="Gene3D" id="3.40.630.30">
    <property type="match status" value="1"/>
</dbReference>
<evidence type="ECO:0000259" key="1">
    <source>
        <dbReference type="PROSITE" id="PS51186"/>
    </source>
</evidence>
<dbReference type="Proteomes" id="UP000665561">
    <property type="component" value="Unassembled WGS sequence"/>
</dbReference>
<feature type="domain" description="N-acetyltransferase" evidence="1">
    <location>
        <begin position="8"/>
        <end position="145"/>
    </location>
</feature>
<dbReference type="PANTHER" id="PTHR43233">
    <property type="entry name" value="FAMILY N-ACETYLTRANSFERASE, PUTATIVE (AFU_ORTHOLOGUE AFUA_6G03350)-RELATED"/>
    <property type="match status" value="1"/>
</dbReference>
<evidence type="ECO:0000313" key="3">
    <source>
        <dbReference type="Proteomes" id="UP000665561"/>
    </source>
</evidence>
<organism evidence="2 3">
    <name type="scientific">Paenibacillus glycinis</name>
    <dbReference type="NCBI Taxonomy" id="2697035"/>
    <lineage>
        <taxon>Bacteria</taxon>
        <taxon>Bacillati</taxon>
        <taxon>Bacillota</taxon>
        <taxon>Bacilli</taxon>
        <taxon>Bacillales</taxon>
        <taxon>Paenibacillaceae</taxon>
        <taxon>Paenibacillus</taxon>
    </lineage>
</organism>
<evidence type="ECO:0000313" key="2">
    <source>
        <dbReference type="EMBL" id="NBD28198.1"/>
    </source>
</evidence>
<dbReference type="InterPro" id="IPR016181">
    <property type="entry name" value="Acyl_CoA_acyltransferase"/>
</dbReference>
<dbReference type="RefSeq" id="WP_161747217.1">
    <property type="nucleotide sequence ID" value="NZ_JAAAMV010000037.1"/>
</dbReference>